<dbReference type="Proteomes" id="UP000663833">
    <property type="component" value="Unassembled WGS sequence"/>
</dbReference>
<dbReference type="Proteomes" id="UP000663838">
    <property type="component" value="Unassembled WGS sequence"/>
</dbReference>
<evidence type="ECO:0000313" key="8">
    <source>
        <dbReference type="Proteomes" id="UP000663873"/>
    </source>
</evidence>
<evidence type="ECO:0000313" key="3">
    <source>
        <dbReference type="EMBL" id="CAF3567887.1"/>
    </source>
</evidence>
<dbReference type="EMBL" id="CAJNYV010002318">
    <property type="protein sequence ID" value="CAF3469771.1"/>
    <property type="molecule type" value="Genomic_DNA"/>
</dbReference>
<evidence type="ECO:0000313" key="7">
    <source>
        <dbReference type="Proteomes" id="UP000663865"/>
    </source>
</evidence>
<dbReference type="EMBL" id="CAJOBS010002447">
    <property type="protein sequence ID" value="CAF4815527.1"/>
    <property type="molecule type" value="Genomic_DNA"/>
</dbReference>
<dbReference type="EMBL" id="CAJOBP010000427">
    <property type="protein sequence ID" value="CAF4176776.1"/>
    <property type="molecule type" value="Genomic_DNA"/>
</dbReference>
<evidence type="ECO:0000313" key="5">
    <source>
        <dbReference type="EMBL" id="CAF4464055.1"/>
    </source>
</evidence>
<name>A0A818F8F0_9BILA</name>
<comment type="caution">
    <text evidence="2">The sequence shown here is derived from an EMBL/GenBank/DDBJ whole genome shotgun (WGS) entry which is preliminary data.</text>
</comment>
<organism evidence="2 7">
    <name type="scientific">Rotaria socialis</name>
    <dbReference type="NCBI Taxonomy" id="392032"/>
    <lineage>
        <taxon>Eukaryota</taxon>
        <taxon>Metazoa</taxon>
        <taxon>Spiralia</taxon>
        <taxon>Gnathifera</taxon>
        <taxon>Rotifera</taxon>
        <taxon>Eurotatoria</taxon>
        <taxon>Bdelloidea</taxon>
        <taxon>Philodinida</taxon>
        <taxon>Philodinidae</taxon>
        <taxon>Rotaria</taxon>
    </lineage>
</organism>
<protein>
    <submittedName>
        <fullName evidence="2">Uncharacterized protein</fullName>
    </submittedName>
</protein>
<dbReference type="OrthoDB" id="10044735at2759"/>
<keyword evidence="8" id="KW-1185">Reference proteome</keyword>
<evidence type="ECO:0000313" key="4">
    <source>
        <dbReference type="EMBL" id="CAF4176776.1"/>
    </source>
</evidence>
<dbReference type="Proteomes" id="UP000663825">
    <property type="component" value="Unassembled WGS sequence"/>
</dbReference>
<reference evidence="2" key="1">
    <citation type="submission" date="2021-02" db="EMBL/GenBank/DDBJ databases">
        <authorList>
            <person name="Nowell W R."/>
        </authorList>
    </citation>
    <scope>NUCLEOTIDE SEQUENCE</scope>
</reference>
<accession>A0A818F8F0</accession>
<dbReference type="Proteomes" id="UP000663865">
    <property type="component" value="Unassembled WGS sequence"/>
</dbReference>
<dbReference type="Proteomes" id="UP000663873">
    <property type="component" value="Unassembled WGS sequence"/>
</dbReference>
<evidence type="ECO:0000313" key="6">
    <source>
        <dbReference type="EMBL" id="CAF4815527.1"/>
    </source>
</evidence>
<dbReference type="EMBL" id="CAJNYD010004066">
    <property type="protein sequence ID" value="CAF3567887.1"/>
    <property type="molecule type" value="Genomic_DNA"/>
</dbReference>
<evidence type="ECO:0000313" key="2">
    <source>
        <dbReference type="EMBL" id="CAF3469771.1"/>
    </source>
</evidence>
<dbReference type="EMBL" id="CAJNXB010000446">
    <property type="protein sequence ID" value="CAF3052613.1"/>
    <property type="molecule type" value="Genomic_DNA"/>
</dbReference>
<dbReference type="EMBL" id="CAJOBO010002696">
    <property type="protein sequence ID" value="CAF4464055.1"/>
    <property type="molecule type" value="Genomic_DNA"/>
</dbReference>
<sequence>MEQNKRVDKPLLTHFKTESDKLTTLKRDHDKLHLLFAIAEDEKFRQLLSTKIMFGNTFQDLNHFTMFMKKYLKKTVVFIIDGIDENRYLFKERFANKESVKLFYHSSVSQRILSAVMAHNFHLSLFYPAIDDIDLRDAVGRNNKFPTYEMNWNTKSLMDYADYLLEDMNKNASTYRCKSFTDFKTLVGYSNECIASIIDEIRTPRELNYFTVELIREMNNCANDVKKPFIATVQNVKEAHRKSVKHVHKGDRIRE</sequence>
<dbReference type="AlphaFoldDB" id="A0A818F8F0"/>
<evidence type="ECO:0000313" key="1">
    <source>
        <dbReference type="EMBL" id="CAF3052613.1"/>
    </source>
</evidence>
<gene>
    <name evidence="5" type="ORF">HFQ381_LOCUS24897</name>
    <name evidence="2" type="ORF">KIK155_LOCUS13732</name>
    <name evidence="3" type="ORF">LUA448_LOCUS28798</name>
    <name evidence="1" type="ORF">TIS948_LOCUS4105</name>
    <name evidence="6" type="ORF">TOA249_LOCUS24256</name>
    <name evidence="4" type="ORF">UJA718_LOCUS5051</name>
</gene>
<dbReference type="Proteomes" id="UP000663851">
    <property type="component" value="Unassembled WGS sequence"/>
</dbReference>
<proteinExistence type="predicted"/>